<accession>A0A8T3BU51</accession>
<evidence type="ECO:0000313" key="2">
    <source>
        <dbReference type="EMBL" id="KAI0519063.1"/>
    </source>
</evidence>
<sequence length="87" mass="10198">MEKIEENRMEEKTKEVITYSKEGRFLRTGRRRARGLSARAGDGEDGDSREQERNRANERGDVRAGQFFANRKKTGRGELCVRIRNFY</sequence>
<protein>
    <submittedName>
        <fullName evidence="2">Uncharacterized protein</fullName>
    </submittedName>
</protein>
<comment type="caution">
    <text evidence="2">The sequence shown here is derived from an EMBL/GenBank/DDBJ whole genome shotgun (WGS) entry which is preliminary data.</text>
</comment>
<evidence type="ECO:0000313" key="3">
    <source>
        <dbReference type="Proteomes" id="UP000829196"/>
    </source>
</evidence>
<dbReference type="Proteomes" id="UP000829196">
    <property type="component" value="Unassembled WGS sequence"/>
</dbReference>
<reference evidence="2" key="1">
    <citation type="journal article" date="2022" name="Front. Genet.">
        <title>Chromosome-Scale Assembly of the Dendrobium nobile Genome Provides Insights Into the Molecular Mechanism of the Biosynthesis of the Medicinal Active Ingredient of Dendrobium.</title>
        <authorList>
            <person name="Xu Q."/>
            <person name="Niu S.-C."/>
            <person name="Li K.-L."/>
            <person name="Zheng P.-J."/>
            <person name="Zhang X.-J."/>
            <person name="Jia Y."/>
            <person name="Liu Y."/>
            <person name="Niu Y.-X."/>
            <person name="Yu L.-H."/>
            <person name="Chen D.-F."/>
            <person name="Zhang G.-Q."/>
        </authorList>
    </citation>
    <scope>NUCLEOTIDE SEQUENCE</scope>
    <source>
        <tissue evidence="2">Leaf</tissue>
    </source>
</reference>
<feature type="compositionally biased region" description="Basic and acidic residues" evidence="1">
    <location>
        <begin position="46"/>
        <end position="61"/>
    </location>
</feature>
<feature type="region of interest" description="Disordered" evidence="1">
    <location>
        <begin position="28"/>
        <end position="61"/>
    </location>
</feature>
<gene>
    <name evidence="2" type="ORF">KFK09_006503</name>
</gene>
<dbReference type="AlphaFoldDB" id="A0A8T3BU51"/>
<name>A0A8T3BU51_DENNO</name>
<proteinExistence type="predicted"/>
<organism evidence="2 3">
    <name type="scientific">Dendrobium nobile</name>
    <name type="common">Orchid</name>
    <dbReference type="NCBI Taxonomy" id="94219"/>
    <lineage>
        <taxon>Eukaryota</taxon>
        <taxon>Viridiplantae</taxon>
        <taxon>Streptophyta</taxon>
        <taxon>Embryophyta</taxon>
        <taxon>Tracheophyta</taxon>
        <taxon>Spermatophyta</taxon>
        <taxon>Magnoliopsida</taxon>
        <taxon>Liliopsida</taxon>
        <taxon>Asparagales</taxon>
        <taxon>Orchidaceae</taxon>
        <taxon>Epidendroideae</taxon>
        <taxon>Malaxideae</taxon>
        <taxon>Dendrobiinae</taxon>
        <taxon>Dendrobium</taxon>
    </lineage>
</organism>
<dbReference type="EMBL" id="JAGYWB010000006">
    <property type="protein sequence ID" value="KAI0519063.1"/>
    <property type="molecule type" value="Genomic_DNA"/>
</dbReference>
<keyword evidence="3" id="KW-1185">Reference proteome</keyword>
<evidence type="ECO:0000256" key="1">
    <source>
        <dbReference type="SAM" id="MobiDB-lite"/>
    </source>
</evidence>